<dbReference type="AlphaFoldDB" id="A0A194RCA9"/>
<feature type="domain" description="MADF" evidence="2">
    <location>
        <begin position="12"/>
        <end position="102"/>
    </location>
</feature>
<dbReference type="PANTHER" id="PTHR21505">
    <property type="entry name" value="MADF DOMAIN-CONTAINING PROTEIN-RELATED"/>
    <property type="match status" value="1"/>
</dbReference>
<feature type="region of interest" description="Disordered" evidence="1">
    <location>
        <begin position="121"/>
        <end position="149"/>
    </location>
</feature>
<name>A0A194RCA9_PAPMA</name>
<proteinExistence type="predicted"/>
<dbReference type="PANTHER" id="PTHR21505:SF12">
    <property type="entry name" value="MADF DOMAIN-CONTAINING PROTEIN-RELATED"/>
    <property type="match status" value="1"/>
</dbReference>
<dbReference type="KEGG" id="pmac:106710572"/>
<dbReference type="Proteomes" id="UP000053240">
    <property type="component" value="Unassembled WGS sequence"/>
</dbReference>
<protein>
    <recommendedName>
        <fullName evidence="2">MADF domain-containing protein</fullName>
    </recommendedName>
</protein>
<feature type="compositionally biased region" description="Polar residues" evidence="1">
    <location>
        <begin position="127"/>
        <end position="149"/>
    </location>
</feature>
<dbReference type="EMBL" id="KQ460397">
    <property type="protein sequence ID" value="KPJ15237.1"/>
    <property type="molecule type" value="Genomic_DNA"/>
</dbReference>
<accession>A0A194RCA9</accession>
<dbReference type="PROSITE" id="PS51029">
    <property type="entry name" value="MADF"/>
    <property type="match status" value="1"/>
</dbReference>
<dbReference type="Pfam" id="PF10545">
    <property type="entry name" value="MADF_DNA_bdg"/>
    <property type="match status" value="1"/>
</dbReference>
<evidence type="ECO:0000259" key="2">
    <source>
        <dbReference type="PROSITE" id="PS51029"/>
    </source>
</evidence>
<organism evidence="3 4">
    <name type="scientific">Papilio machaon</name>
    <name type="common">Old World swallowtail butterfly</name>
    <dbReference type="NCBI Taxonomy" id="76193"/>
    <lineage>
        <taxon>Eukaryota</taxon>
        <taxon>Metazoa</taxon>
        <taxon>Ecdysozoa</taxon>
        <taxon>Arthropoda</taxon>
        <taxon>Hexapoda</taxon>
        <taxon>Insecta</taxon>
        <taxon>Pterygota</taxon>
        <taxon>Neoptera</taxon>
        <taxon>Endopterygota</taxon>
        <taxon>Lepidoptera</taxon>
        <taxon>Glossata</taxon>
        <taxon>Ditrysia</taxon>
        <taxon>Papilionoidea</taxon>
        <taxon>Papilionidae</taxon>
        <taxon>Papilioninae</taxon>
        <taxon>Papilio</taxon>
    </lineage>
</organism>
<sequence length="266" mass="30576">MNMEWTKAETIKFINLLKGFPCLWNSQNKDFKNRQKRREALDYIAQESNTDTRAVEKKMVSLRTQYNREINKIRTKTHAGYEQPTSSWYAYDLLHFLKDNSSPKPAKDSFTITFTPNKKEEYGDPYDSSSNLSPTNTQQSQLSRRSKMRNSVNQMKTLNLLNHASNAIINRQKKDEFSIFGEAVASELRDIKSRKEVIELKKNIMDMIYITKMNILDTEKSTPASPPPTTEANLNEKENTSGSSDIHSILGKVEVAMDGEWMNGDS</sequence>
<dbReference type="SMART" id="SM00595">
    <property type="entry name" value="MADF"/>
    <property type="match status" value="1"/>
</dbReference>
<reference evidence="3 4" key="1">
    <citation type="journal article" date="2015" name="Nat. Commun.">
        <title>Outbred genome sequencing and CRISPR/Cas9 gene editing in butterflies.</title>
        <authorList>
            <person name="Li X."/>
            <person name="Fan D."/>
            <person name="Zhang W."/>
            <person name="Liu G."/>
            <person name="Zhang L."/>
            <person name="Zhao L."/>
            <person name="Fang X."/>
            <person name="Chen L."/>
            <person name="Dong Y."/>
            <person name="Chen Y."/>
            <person name="Ding Y."/>
            <person name="Zhao R."/>
            <person name="Feng M."/>
            <person name="Zhu Y."/>
            <person name="Feng Y."/>
            <person name="Jiang X."/>
            <person name="Zhu D."/>
            <person name="Xiang H."/>
            <person name="Feng X."/>
            <person name="Li S."/>
            <person name="Wang J."/>
            <person name="Zhang G."/>
            <person name="Kronforst M.R."/>
            <person name="Wang W."/>
        </authorList>
    </citation>
    <scope>NUCLEOTIDE SEQUENCE [LARGE SCALE GENOMIC DNA]</scope>
    <source>
        <strain evidence="3">Ya'a_city_454_Pm</strain>
        <tissue evidence="3">Whole body</tissue>
    </source>
</reference>
<evidence type="ECO:0000313" key="3">
    <source>
        <dbReference type="EMBL" id="KPJ15237.1"/>
    </source>
</evidence>
<dbReference type="InParanoid" id="A0A194RCA9"/>
<gene>
    <name evidence="3" type="ORF">RR48_09264</name>
</gene>
<evidence type="ECO:0000256" key="1">
    <source>
        <dbReference type="SAM" id="MobiDB-lite"/>
    </source>
</evidence>
<dbReference type="OrthoDB" id="10051975at2759"/>
<dbReference type="InterPro" id="IPR006578">
    <property type="entry name" value="MADF-dom"/>
</dbReference>
<keyword evidence="4" id="KW-1185">Reference proteome</keyword>
<evidence type="ECO:0000313" key="4">
    <source>
        <dbReference type="Proteomes" id="UP000053240"/>
    </source>
</evidence>
<feature type="region of interest" description="Disordered" evidence="1">
    <location>
        <begin position="218"/>
        <end position="247"/>
    </location>
</feature>